<accession>A0ABT5G265</accession>
<keyword evidence="2" id="KW-0472">Membrane</keyword>
<dbReference type="EMBL" id="JAQOSK010000013">
    <property type="protein sequence ID" value="MDC2958780.1"/>
    <property type="molecule type" value="Genomic_DNA"/>
</dbReference>
<proteinExistence type="predicted"/>
<evidence type="ECO:0000256" key="2">
    <source>
        <dbReference type="SAM" id="Phobius"/>
    </source>
</evidence>
<feature type="transmembrane region" description="Helical" evidence="2">
    <location>
        <begin position="110"/>
        <end position="133"/>
    </location>
</feature>
<dbReference type="Proteomes" id="UP001221328">
    <property type="component" value="Unassembled WGS sequence"/>
</dbReference>
<feature type="compositionally biased region" description="Pro residues" evidence="1">
    <location>
        <begin position="1"/>
        <end position="26"/>
    </location>
</feature>
<comment type="caution">
    <text evidence="3">The sequence shown here is derived from an EMBL/GenBank/DDBJ whole genome shotgun (WGS) entry which is preliminary data.</text>
</comment>
<feature type="compositionally biased region" description="Pro residues" evidence="1">
    <location>
        <begin position="55"/>
        <end position="70"/>
    </location>
</feature>
<keyword evidence="4" id="KW-1185">Reference proteome</keyword>
<name>A0ABT5G265_9ACTN</name>
<sequence>MSQPPFQPPHQPPQPPEPPQVGPYPANPYAQPVQPVQPPQQQVPGFGPPAAAAPQQPPMQAGPPPAPGQPPMYGAPQPFPPQPAYPMQPGQPFQAVPFGQQRPAASGNPVGAVMLGLLVSVVVSLLYSGLIMATYKDQSDSTVSVLYFAHALLNGAVVGVLVGKVGQASNGARVGGAVVAALGAFFGYANALPYIVANSSSVQSLRDLLESDPFFPAKAWWHGSSRDGGVDWLHLLGLLVAAAAAWGIAHLMGNKHRPA</sequence>
<feature type="transmembrane region" description="Helical" evidence="2">
    <location>
        <begin position="232"/>
        <end position="253"/>
    </location>
</feature>
<evidence type="ECO:0000313" key="3">
    <source>
        <dbReference type="EMBL" id="MDC2958780.1"/>
    </source>
</evidence>
<feature type="compositionally biased region" description="Pro residues" evidence="1">
    <location>
        <begin position="77"/>
        <end position="86"/>
    </location>
</feature>
<evidence type="ECO:0000313" key="4">
    <source>
        <dbReference type="Proteomes" id="UP001221328"/>
    </source>
</evidence>
<protein>
    <submittedName>
        <fullName evidence="3">Uncharacterized protein</fullName>
    </submittedName>
</protein>
<feature type="transmembrane region" description="Helical" evidence="2">
    <location>
        <begin position="174"/>
        <end position="196"/>
    </location>
</feature>
<feature type="transmembrane region" description="Helical" evidence="2">
    <location>
        <begin position="145"/>
        <end position="162"/>
    </location>
</feature>
<dbReference type="RefSeq" id="WP_272177431.1">
    <property type="nucleotide sequence ID" value="NZ_JAQOSK010000013.1"/>
</dbReference>
<reference evidence="3 4" key="1">
    <citation type="journal article" date="2015" name="Int. J. Syst. Evol. Microbiol.">
        <title>Streptomyces gilvifuscus sp. nov., an actinomycete that produces antibacterial compounds isolated from soil.</title>
        <authorList>
            <person name="Nguyen T.M."/>
            <person name="Kim J."/>
        </authorList>
    </citation>
    <scope>NUCLEOTIDE SEQUENCE [LARGE SCALE GENOMIC DNA]</scope>
    <source>
        <strain evidence="3 4">T113</strain>
    </source>
</reference>
<keyword evidence="2" id="KW-0812">Transmembrane</keyword>
<keyword evidence="2" id="KW-1133">Transmembrane helix</keyword>
<organism evidence="3 4">
    <name type="scientific">Streptomyces gilvifuscus</name>
    <dbReference type="NCBI Taxonomy" id="1550617"/>
    <lineage>
        <taxon>Bacteria</taxon>
        <taxon>Bacillati</taxon>
        <taxon>Actinomycetota</taxon>
        <taxon>Actinomycetes</taxon>
        <taxon>Kitasatosporales</taxon>
        <taxon>Streptomycetaceae</taxon>
        <taxon>Streptomyces</taxon>
    </lineage>
</organism>
<feature type="compositionally biased region" description="Low complexity" evidence="1">
    <location>
        <begin position="27"/>
        <end position="54"/>
    </location>
</feature>
<gene>
    <name evidence="3" type="ORF">PO587_30505</name>
</gene>
<evidence type="ECO:0000256" key="1">
    <source>
        <dbReference type="SAM" id="MobiDB-lite"/>
    </source>
</evidence>
<feature type="region of interest" description="Disordered" evidence="1">
    <location>
        <begin position="1"/>
        <end position="87"/>
    </location>
</feature>